<sequence length="143" mass="15753">MPLRALVRGCGGSYVITHFEMRSLMAVETLAMAFSGEKMALFCSRPSHKLTLMGSFREGARGRRGARGGRGRGRNNEGRSFEAQEDANFTQSRGADVEETEVMAKAVVTHHNFSVSIVENLVTFKQIAGTERMKMRVAATQHS</sequence>
<dbReference type="AlphaFoldDB" id="A0AA39SU47"/>
<name>A0AA39SU47_ACESA</name>
<proteinExistence type="predicted"/>
<feature type="compositionally biased region" description="Basic residues" evidence="1">
    <location>
        <begin position="62"/>
        <end position="73"/>
    </location>
</feature>
<comment type="caution">
    <text evidence="2">The sequence shown here is derived from an EMBL/GenBank/DDBJ whole genome shotgun (WGS) entry which is preliminary data.</text>
</comment>
<reference evidence="2" key="1">
    <citation type="journal article" date="2022" name="Plant J.">
        <title>Strategies of tolerance reflected in two North American maple genomes.</title>
        <authorList>
            <person name="McEvoy S.L."/>
            <person name="Sezen U.U."/>
            <person name="Trouern-Trend A."/>
            <person name="McMahon S.M."/>
            <person name="Schaberg P.G."/>
            <person name="Yang J."/>
            <person name="Wegrzyn J.L."/>
            <person name="Swenson N.G."/>
        </authorList>
    </citation>
    <scope>NUCLEOTIDE SEQUENCE</scope>
    <source>
        <strain evidence="2">NS2018</strain>
    </source>
</reference>
<evidence type="ECO:0000313" key="3">
    <source>
        <dbReference type="Proteomes" id="UP001168877"/>
    </source>
</evidence>
<keyword evidence="3" id="KW-1185">Reference proteome</keyword>
<gene>
    <name evidence="2" type="ORF">LWI29_016368</name>
</gene>
<dbReference type="Proteomes" id="UP001168877">
    <property type="component" value="Unassembled WGS sequence"/>
</dbReference>
<evidence type="ECO:0000313" key="2">
    <source>
        <dbReference type="EMBL" id="KAK0596508.1"/>
    </source>
</evidence>
<accession>A0AA39SU47</accession>
<protein>
    <submittedName>
        <fullName evidence="2">Uncharacterized protein</fullName>
    </submittedName>
</protein>
<evidence type="ECO:0000256" key="1">
    <source>
        <dbReference type="SAM" id="MobiDB-lite"/>
    </source>
</evidence>
<reference evidence="2" key="2">
    <citation type="submission" date="2023-06" db="EMBL/GenBank/DDBJ databases">
        <authorList>
            <person name="Swenson N.G."/>
            <person name="Wegrzyn J.L."/>
            <person name="Mcevoy S.L."/>
        </authorList>
    </citation>
    <scope>NUCLEOTIDE SEQUENCE</scope>
    <source>
        <strain evidence="2">NS2018</strain>
        <tissue evidence="2">Leaf</tissue>
    </source>
</reference>
<organism evidence="2 3">
    <name type="scientific">Acer saccharum</name>
    <name type="common">Sugar maple</name>
    <dbReference type="NCBI Taxonomy" id="4024"/>
    <lineage>
        <taxon>Eukaryota</taxon>
        <taxon>Viridiplantae</taxon>
        <taxon>Streptophyta</taxon>
        <taxon>Embryophyta</taxon>
        <taxon>Tracheophyta</taxon>
        <taxon>Spermatophyta</taxon>
        <taxon>Magnoliopsida</taxon>
        <taxon>eudicotyledons</taxon>
        <taxon>Gunneridae</taxon>
        <taxon>Pentapetalae</taxon>
        <taxon>rosids</taxon>
        <taxon>malvids</taxon>
        <taxon>Sapindales</taxon>
        <taxon>Sapindaceae</taxon>
        <taxon>Hippocastanoideae</taxon>
        <taxon>Acereae</taxon>
        <taxon>Acer</taxon>
    </lineage>
</organism>
<dbReference type="EMBL" id="JAUESC010000004">
    <property type="protein sequence ID" value="KAK0596508.1"/>
    <property type="molecule type" value="Genomic_DNA"/>
</dbReference>
<feature type="region of interest" description="Disordered" evidence="1">
    <location>
        <begin position="58"/>
        <end position="95"/>
    </location>
</feature>